<keyword evidence="1" id="KW-0805">Transcription regulation</keyword>
<evidence type="ECO:0000256" key="2">
    <source>
        <dbReference type="ARBA" id="ARBA00023125"/>
    </source>
</evidence>
<evidence type="ECO:0000256" key="4">
    <source>
        <dbReference type="ARBA" id="ARBA00023242"/>
    </source>
</evidence>
<feature type="domain" description="HTH myb-type" evidence="6">
    <location>
        <begin position="63"/>
        <end position="112"/>
    </location>
</feature>
<evidence type="ECO:0000256" key="1">
    <source>
        <dbReference type="ARBA" id="ARBA00023015"/>
    </source>
</evidence>
<dbReference type="Proteomes" id="UP000179807">
    <property type="component" value="Unassembled WGS sequence"/>
</dbReference>
<keyword evidence="2" id="KW-0238">DNA-binding</keyword>
<dbReference type="GO" id="GO:0001006">
    <property type="term" value="F:RNA polymerase III type 3 promoter sequence-specific DNA binding"/>
    <property type="evidence" value="ECO:0007669"/>
    <property type="project" value="TreeGrafter"/>
</dbReference>
<evidence type="ECO:0000259" key="6">
    <source>
        <dbReference type="PROSITE" id="PS51294"/>
    </source>
</evidence>
<dbReference type="SUPFAM" id="SSF46689">
    <property type="entry name" value="Homeodomain-like"/>
    <property type="match status" value="1"/>
</dbReference>
<dbReference type="InterPro" id="IPR001005">
    <property type="entry name" value="SANT/Myb"/>
</dbReference>
<feature type="domain" description="HTH myb-type" evidence="6">
    <location>
        <begin position="6"/>
        <end position="61"/>
    </location>
</feature>
<dbReference type="RefSeq" id="XP_068354688.1">
    <property type="nucleotide sequence ID" value="XM_068508014.1"/>
</dbReference>
<keyword evidence="8" id="KW-1185">Reference proteome</keyword>
<dbReference type="GO" id="GO:0042795">
    <property type="term" value="P:snRNA transcription by RNA polymerase II"/>
    <property type="evidence" value="ECO:0007669"/>
    <property type="project" value="TreeGrafter"/>
</dbReference>
<organism evidence="7 8">
    <name type="scientific">Tritrichomonas foetus</name>
    <dbReference type="NCBI Taxonomy" id="1144522"/>
    <lineage>
        <taxon>Eukaryota</taxon>
        <taxon>Metamonada</taxon>
        <taxon>Parabasalia</taxon>
        <taxon>Tritrichomonadida</taxon>
        <taxon>Tritrichomonadidae</taxon>
        <taxon>Tritrichomonas</taxon>
    </lineage>
</organism>
<dbReference type="PROSITE" id="PS50090">
    <property type="entry name" value="MYB_LIKE"/>
    <property type="match status" value="2"/>
</dbReference>
<gene>
    <name evidence="7" type="ORF">TRFO_31588</name>
</gene>
<accession>A0A1J4JSZ4</accession>
<dbReference type="VEuPathDB" id="TrichDB:TRFO_31588"/>
<dbReference type="GO" id="GO:0000978">
    <property type="term" value="F:RNA polymerase II cis-regulatory region sequence-specific DNA binding"/>
    <property type="evidence" value="ECO:0007669"/>
    <property type="project" value="TreeGrafter"/>
</dbReference>
<dbReference type="Pfam" id="PF13921">
    <property type="entry name" value="Myb_DNA-bind_6"/>
    <property type="match status" value="1"/>
</dbReference>
<dbReference type="GO" id="GO:0019185">
    <property type="term" value="C:snRNA-activating protein complex"/>
    <property type="evidence" value="ECO:0007669"/>
    <property type="project" value="TreeGrafter"/>
</dbReference>
<dbReference type="InterPro" id="IPR009057">
    <property type="entry name" value="Homeodomain-like_sf"/>
</dbReference>
<dbReference type="InterPro" id="IPR017930">
    <property type="entry name" value="Myb_dom"/>
</dbReference>
<evidence type="ECO:0000313" key="7">
    <source>
        <dbReference type="EMBL" id="OHT01552.1"/>
    </source>
</evidence>
<feature type="domain" description="Myb-like" evidence="5">
    <location>
        <begin position="6"/>
        <end position="57"/>
    </location>
</feature>
<feature type="domain" description="Myb-like" evidence="5">
    <location>
        <begin position="58"/>
        <end position="103"/>
    </location>
</feature>
<evidence type="ECO:0000313" key="8">
    <source>
        <dbReference type="Proteomes" id="UP000179807"/>
    </source>
</evidence>
<dbReference type="PANTHER" id="PTHR46621">
    <property type="entry name" value="SNRNA-ACTIVATING PROTEIN COMPLEX SUBUNIT 4"/>
    <property type="match status" value="1"/>
</dbReference>
<dbReference type="EMBL" id="MLAK01000906">
    <property type="protein sequence ID" value="OHT01552.1"/>
    <property type="molecule type" value="Genomic_DNA"/>
</dbReference>
<dbReference type="SMART" id="SM00717">
    <property type="entry name" value="SANT"/>
    <property type="match status" value="2"/>
</dbReference>
<reference evidence="7" key="1">
    <citation type="submission" date="2016-10" db="EMBL/GenBank/DDBJ databases">
        <authorList>
            <person name="Benchimol M."/>
            <person name="Almeida L.G."/>
            <person name="Vasconcelos A.T."/>
            <person name="Perreira-Neves A."/>
            <person name="Rosa I.A."/>
            <person name="Tasca T."/>
            <person name="Bogo M.R."/>
            <person name="de Souza W."/>
        </authorList>
    </citation>
    <scope>NUCLEOTIDE SEQUENCE [LARGE SCALE GENOMIC DNA]</scope>
    <source>
        <strain evidence="7">K</strain>
    </source>
</reference>
<proteinExistence type="predicted"/>
<dbReference type="PANTHER" id="PTHR46621:SF1">
    <property type="entry name" value="SNRNA-ACTIVATING PROTEIN COMPLEX SUBUNIT 4"/>
    <property type="match status" value="1"/>
</dbReference>
<dbReference type="GeneID" id="94842718"/>
<dbReference type="GO" id="GO:0042796">
    <property type="term" value="P:snRNA transcription by RNA polymerase III"/>
    <property type="evidence" value="ECO:0007669"/>
    <property type="project" value="TreeGrafter"/>
</dbReference>
<dbReference type="Gene3D" id="1.10.10.60">
    <property type="entry name" value="Homeodomain-like"/>
    <property type="match status" value="2"/>
</dbReference>
<keyword evidence="4" id="KW-0539">Nucleus</keyword>
<evidence type="ECO:0000259" key="5">
    <source>
        <dbReference type="PROSITE" id="PS50090"/>
    </source>
</evidence>
<dbReference type="CDD" id="cd00167">
    <property type="entry name" value="SANT"/>
    <property type="match status" value="2"/>
</dbReference>
<sequence length="312" mass="36347">MEDDAINKRRRRTWTKEEDAKLKRLVEEKKEKSWVIISEHFRNRSNKDCRDRYFLHLSPSVEKRKWTPEEELLLIEKYDEFGPKWVKLTAFFNKRSPNDLKNRVKLIQKRKKPLKTHLSSLSSSTISNCQNLLNNSNLQISQSIQSKNDSKLVHKLSACSRNIIRNSIINNEDNSGQIPTLSNNVIENKMEINVSILKHLTHQPEESNSILEQSESTSSEFTSESEYIYSNSNYSSPHYICENHSDTNDFNDSLEQKVICSVNFSPQPLSMMTDDLISLFPLVDELQVWKNENLFGDAVKAIDSFIIDFEKL</sequence>
<name>A0A1J4JSZ4_9EUKA</name>
<comment type="caution">
    <text evidence="7">The sequence shown here is derived from an EMBL/GenBank/DDBJ whole genome shotgun (WGS) entry which is preliminary data.</text>
</comment>
<protein>
    <submittedName>
        <fullName evidence="7">Myb-like DNA-binding domain containing protein</fullName>
    </submittedName>
</protein>
<dbReference type="InterPro" id="IPR051575">
    <property type="entry name" value="Myb-like_DNA-bd"/>
</dbReference>
<dbReference type="PROSITE" id="PS51294">
    <property type="entry name" value="HTH_MYB"/>
    <property type="match status" value="2"/>
</dbReference>
<dbReference type="AlphaFoldDB" id="A0A1J4JSZ4"/>
<keyword evidence="3" id="KW-0804">Transcription</keyword>
<evidence type="ECO:0000256" key="3">
    <source>
        <dbReference type="ARBA" id="ARBA00023163"/>
    </source>
</evidence>